<evidence type="ECO:0000313" key="9">
    <source>
        <dbReference type="EMBL" id="MCP3427561.1"/>
    </source>
</evidence>
<comment type="caution">
    <text evidence="9">The sequence shown here is derived from an EMBL/GenBank/DDBJ whole genome shotgun (WGS) entry which is preliminary data.</text>
</comment>
<protein>
    <recommendedName>
        <fullName evidence="8">Probable membrane transporter protein</fullName>
    </recommendedName>
</protein>
<sequence length="188" mass="20157">MILLALFNTLILSFKFRQRINFSLTKHSFIGGALGVLLGALLIGNLSATQYQKIFGFLMLFAVSLSIMGITPKVTRLTSLIASSISGLMGTITSAGGAPMGLLYQSEEKTTVKANLSIYFVYLNTIAIVALWITGESGIQDLYAFVSLAPAVLIGVYLSTHFDKLINASAMRFLVLLVATLSGIVLVI</sequence>
<evidence type="ECO:0000256" key="1">
    <source>
        <dbReference type="ARBA" id="ARBA00004651"/>
    </source>
</evidence>
<evidence type="ECO:0000256" key="6">
    <source>
        <dbReference type="ARBA" id="ARBA00022989"/>
    </source>
</evidence>
<dbReference type="Pfam" id="PF01925">
    <property type="entry name" value="TauE"/>
    <property type="match status" value="1"/>
</dbReference>
<name>A0AA41WZG2_9ALTE</name>
<dbReference type="InterPro" id="IPR052017">
    <property type="entry name" value="TSUP"/>
</dbReference>
<feature type="transmembrane region" description="Helical" evidence="8">
    <location>
        <begin position="80"/>
        <end position="104"/>
    </location>
</feature>
<dbReference type="EMBL" id="JANATA010000001">
    <property type="protein sequence ID" value="MCP3427561.1"/>
    <property type="molecule type" value="Genomic_DNA"/>
</dbReference>
<feature type="transmembrane region" description="Helical" evidence="8">
    <location>
        <begin position="116"/>
        <end position="135"/>
    </location>
</feature>
<keyword evidence="7 8" id="KW-0472">Membrane</keyword>
<evidence type="ECO:0000256" key="8">
    <source>
        <dbReference type="RuleBase" id="RU363041"/>
    </source>
</evidence>
<evidence type="ECO:0000256" key="7">
    <source>
        <dbReference type="ARBA" id="ARBA00023136"/>
    </source>
</evidence>
<proteinExistence type="inferred from homology"/>
<dbReference type="PANTHER" id="PTHR30269">
    <property type="entry name" value="TRANSMEMBRANE PROTEIN YFCA"/>
    <property type="match status" value="1"/>
</dbReference>
<dbReference type="PANTHER" id="PTHR30269:SF37">
    <property type="entry name" value="MEMBRANE TRANSPORTER PROTEIN"/>
    <property type="match status" value="1"/>
</dbReference>
<dbReference type="AlphaFoldDB" id="A0AA41WZG2"/>
<evidence type="ECO:0000256" key="5">
    <source>
        <dbReference type="ARBA" id="ARBA00022692"/>
    </source>
</evidence>
<comment type="similarity">
    <text evidence="2 8">Belongs to the 4-toluene sulfonate uptake permease (TSUP) (TC 2.A.102) family.</text>
</comment>
<keyword evidence="6 8" id="KW-1133">Transmembrane helix</keyword>
<gene>
    <name evidence="9" type="ORF">NLF92_01205</name>
</gene>
<evidence type="ECO:0000256" key="3">
    <source>
        <dbReference type="ARBA" id="ARBA00022448"/>
    </source>
</evidence>
<keyword evidence="3" id="KW-0813">Transport</keyword>
<feature type="transmembrane region" description="Helical" evidence="8">
    <location>
        <begin position="170"/>
        <end position="187"/>
    </location>
</feature>
<organism evidence="9 10">
    <name type="scientific">Opacimonas viscosa</name>
    <dbReference type="NCBI Taxonomy" id="2961944"/>
    <lineage>
        <taxon>Bacteria</taxon>
        <taxon>Pseudomonadati</taxon>
        <taxon>Pseudomonadota</taxon>
        <taxon>Gammaproteobacteria</taxon>
        <taxon>Alteromonadales</taxon>
        <taxon>Alteromonadaceae</taxon>
        <taxon>Opacimonas</taxon>
    </lineage>
</organism>
<feature type="transmembrane region" description="Helical" evidence="8">
    <location>
        <begin position="54"/>
        <end position="74"/>
    </location>
</feature>
<evidence type="ECO:0000313" key="10">
    <source>
        <dbReference type="Proteomes" id="UP001165413"/>
    </source>
</evidence>
<dbReference type="InterPro" id="IPR002781">
    <property type="entry name" value="TM_pro_TauE-like"/>
</dbReference>
<accession>A0AA41WZG2</accession>
<keyword evidence="4 8" id="KW-1003">Cell membrane</keyword>
<comment type="subcellular location">
    <subcellularLocation>
        <location evidence="1 8">Cell membrane</location>
        <topology evidence="1 8">Multi-pass membrane protein</topology>
    </subcellularLocation>
</comment>
<evidence type="ECO:0000256" key="4">
    <source>
        <dbReference type="ARBA" id="ARBA00022475"/>
    </source>
</evidence>
<reference evidence="9" key="1">
    <citation type="submission" date="2022-07" db="EMBL/GenBank/DDBJ databases">
        <title>Characterization of the Novel Bacterium Alteromonas immobilis LMIT006 and Alteromonas gregis LMIT007.</title>
        <authorList>
            <person name="Lin X."/>
        </authorList>
    </citation>
    <scope>NUCLEOTIDE SEQUENCE</scope>
    <source>
        <strain evidence="9">LMIT007</strain>
    </source>
</reference>
<dbReference type="Proteomes" id="UP001165413">
    <property type="component" value="Unassembled WGS sequence"/>
</dbReference>
<evidence type="ECO:0000256" key="2">
    <source>
        <dbReference type="ARBA" id="ARBA00009142"/>
    </source>
</evidence>
<keyword evidence="10" id="KW-1185">Reference proteome</keyword>
<keyword evidence="5 8" id="KW-0812">Transmembrane</keyword>
<dbReference type="GO" id="GO:0005886">
    <property type="term" value="C:plasma membrane"/>
    <property type="evidence" value="ECO:0007669"/>
    <property type="project" value="UniProtKB-SubCell"/>
</dbReference>
<feature type="transmembrane region" description="Helical" evidence="8">
    <location>
        <begin position="141"/>
        <end position="158"/>
    </location>
</feature>
<feature type="transmembrane region" description="Helical" evidence="8">
    <location>
        <begin position="29"/>
        <end position="47"/>
    </location>
</feature>